<evidence type="ECO:0000259" key="5">
    <source>
        <dbReference type="Pfam" id="PF07732"/>
    </source>
</evidence>
<dbReference type="EMBL" id="PQIB02000018">
    <property type="protein sequence ID" value="RLM54876.1"/>
    <property type="molecule type" value="Genomic_DNA"/>
</dbReference>
<feature type="domain" description="Plastocyanin-like" evidence="4">
    <location>
        <begin position="407"/>
        <end position="543"/>
    </location>
</feature>
<dbReference type="FunFam" id="2.60.40.420:FF:000012">
    <property type="entry name" value="Monocopper oxidase-like protein"/>
    <property type="match status" value="1"/>
</dbReference>
<dbReference type="Proteomes" id="UP000275267">
    <property type="component" value="Unassembled WGS sequence"/>
</dbReference>
<dbReference type="InterPro" id="IPR008972">
    <property type="entry name" value="Cupredoxin"/>
</dbReference>
<dbReference type="GO" id="GO:0005507">
    <property type="term" value="F:copper ion binding"/>
    <property type="evidence" value="ECO:0007669"/>
    <property type="project" value="InterPro"/>
</dbReference>
<dbReference type="STRING" id="4540.A0A3L6PEM5"/>
<dbReference type="InterPro" id="IPR011706">
    <property type="entry name" value="Cu-oxidase_C"/>
</dbReference>
<name>A0A3L6PEM5_PANMI</name>
<dbReference type="FunFam" id="2.60.40.420:FF:000016">
    <property type="entry name" value="Monocopper oxidase-like protein"/>
    <property type="match status" value="1"/>
</dbReference>
<protein>
    <recommendedName>
        <fullName evidence="8">L-ascorbate oxidase</fullName>
    </recommendedName>
</protein>
<dbReference type="InterPro" id="IPR001117">
    <property type="entry name" value="Cu-oxidase_2nd"/>
</dbReference>
<dbReference type="Pfam" id="PF00394">
    <property type="entry name" value="Cu-oxidase"/>
    <property type="match status" value="1"/>
</dbReference>
<dbReference type="SUPFAM" id="SSF49503">
    <property type="entry name" value="Cupredoxins"/>
    <property type="match status" value="3"/>
</dbReference>
<feature type="signal peptide" evidence="2">
    <location>
        <begin position="1"/>
        <end position="33"/>
    </location>
</feature>
<evidence type="ECO:0000256" key="2">
    <source>
        <dbReference type="SAM" id="SignalP"/>
    </source>
</evidence>
<comment type="similarity">
    <text evidence="1">Belongs to the multicopper oxidase family.</text>
</comment>
<reference evidence="7" key="1">
    <citation type="journal article" date="2019" name="Nat. Commun.">
        <title>The genome of broomcorn millet.</title>
        <authorList>
            <person name="Zou C."/>
            <person name="Miki D."/>
            <person name="Li D."/>
            <person name="Tang Q."/>
            <person name="Xiao L."/>
            <person name="Rajput S."/>
            <person name="Deng P."/>
            <person name="Jia W."/>
            <person name="Huang R."/>
            <person name="Zhang M."/>
            <person name="Sun Y."/>
            <person name="Hu J."/>
            <person name="Fu X."/>
            <person name="Schnable P.S."/>
            <person name="Li F."/>
            <person name="Zhang H."/>
            <person name="Feng B."/>
            <person name="Zhu X."/>
            <person name="Liu R."/>
            <person name="Schnable J.C."/>
            <person name="Zhu J.-K."/>
            <person name="Zhang H."/>
        </authorList>
    </citation>
    <scope>NUCLEOTIDE SEQUENCE [LARGE SCALE GENOMIC DNA]</scope>
</reference>
<keyword evidence="2" id="KW-0732">Signal</keyword>
<feature type="domain" description="Plastocyanin-like" evidence="3">
    <location>
        <begin position="178"/>
        <end position="326"/>
    </location>
</feature>
<dbReference type="PANTHER" id="PTHR11709:SF213">
    <property type="entry name" value="OS06G0678800 PROTEIN"/>
    <property type="match status" value="1"/>
</dbReference>
<dbReference type="OrthoDB" id="2121828at2759"/>
<dbReference type="InterPro" id="IPR045087">
    <property type="entry name" value="Cu-oxidase_fam"/>
</dbReference>
<organism evidence="6 7">
    <name type="scientific">Panicum miliaceum</name>
    <name type="common">Proso millet</name>
    <name type="synonym">Broomcorn millet</name>
    <dbReference type="NCBI Taxonomy" id="4540"/>
    <lineage>
        <taxon>Eukaryota</taxon>
        <taxon>Viridiplantae</taxon>
        <taxon>Streptophyta</taxon>
        <taxon>Embryophyta</taxon>
        <taxon>Tracheophyta</taxon>
        <taxon>Spermatophyta</taxon>
        <taxon>Magnoliopsida</taxon>
        <taxon>Liliopsida</taxon>
        <taxon>Poales</taxon>
        <taxon>Poaceae</taxon>
        <taxon>PACMAD clade</taxon>
        <taxon>Panicoideae</taxon>
        <taxon>Panicodae</taxon>
        <taxon>Paniceae</taxon>
        <taxon>Panicinae</taxon>
        <taxon>Panicum</taxon>
        <taxon>Panicum sect. Panicum</taxon>
    </lineage>
</organism>
<feature type="domain" description="Plastocyanin-like" evidence="5">
    <location>
        <begin position="98"/>
        <end position="154"/>
    </location>
</feature>
<evidence type="ECO:0000259" key="3">
    <source>
        <dbReference type="Pfam" id="PF00394"/>
    </source>
</evidence>
<evidence type="ECO:0000313" key="7">
    <source>
        <dbReference type="Proteomes" id="UP000275267"/>
    </source>
</evidence>
<accession>A0A3L6PEM5</accession>
<evidence type="ECO:0008006" key="8">
    <source>
        <dbReference type="Google" id="ProtNLM"/>
    </source>
</evidence>
<dbReference type="Pfam" id="PF07732">
    <property type="entry name" value="Cu-oxidase_3"/>
    <property type="match status" value="1"/>
</dbReference>
<evidence type="ECO:0000313" key="6">
    <source>
        <dbReference type="EMBL" id="RLM54876.1"/>
    </source>
</evidence>
<dbReference type="Pfam" id="PF07731">
    <property type="entry name" value="Cu-oxidase_2"/>
    <property type="match status" value="1"/>
</dbReference>
<dbReference type="PANTHER" id="PTHR11709">
    <property type="entry name" value="MULTI-COPPER OXIDASE"/>
    <property type="match status" value="1"/>
</dbReference>
<feature type="chain" id="PRO_5018247830" description="L-ascorbate oxidase" evidence="2">
    <location>
        <begin position="34"/>
        <end position="571"/>
    </location>
</feature>
<proteinExistence type="inferred from homology"/>
<evidence type="ECO:0000256" key="1">
    <source>
        <dbReference type="ARBA" id="ARBA00010609"/>
    </source>
</evidence>
<keyword evidence="7" id="KW-1185">Reference proteome</keyword>
<evidence type="ECO:0000259" key="4">
    <source>
        <dbReference type="Pfam" id="PF07731"/>
    </source>
</evidence>
<dbReference type="Gene3D" id="2.60.40.420">
    <property type="entry name" value="Cupredoxins - blue copper proteins"/>
    <property type="match status" value="3"/>
</dbReference>
<dbReference type="GO" id="GO:0016491">
    <property type="term" value="F:oxidoreductase activity"/>
    <property type="evidence" value="ECO:0007669"/>
    <property type="project" value="InterPro"/>
</dbReference>
<sequence length="571" mass="62895">MEAPSSSSARPSYRLLAAAVLLLAASLLPLARADDPYRFYTWNVTFGDIYPLGVKQEVRALRLVQFLCCCAALVDALFPRGEASDSAAFANGRQLNVTVTQGILINGQFPGPQIDADTNDNFIVNVFNNLPVPFLLSWQGIQQRRSSWQDGVYAGGYGGIRVLSRPRIPVPFDPPAGDFTILAGDWFKLNHTDLKGILDSGNDLPFPDGLLINGQGSNGNRFTVDQVALNLLDAILPGKTYRFRVSNVGIATSVNIRIQGHSMLLVEVEGSHTMQTTFTSIDIHLGQSYSFLVTADQPPAEYSIIVSTRFTTPVLTTTAILHYSNANGAATVLPPPAPTTEIDFSLNQARSIRWNLTASGPRPNPQGSYHYGLVNTTRTIRLANSRATINGKLRYAVNSISFIPADTPLKVADFYNISGVFTLGSMADNPTGGGAYLQTSVMAANMREYVEIIFENTENFVQSWHIDGYAFWVVGMDGGPWTPASRQGYNLRDAIARYTLQVYPQSWTAIYMPLDNVGMWNVRSESWARQYLGQQFYLRVYSPANPWRDENPIPKNALLCGRASGRRTRPL</sequence>
<comment type="caution">
    <text evidence="6">The sequence shown here is derived from an EMBL/GenBank/DDBJ whole genome shotgun (WGS) entry which is preliminary data.</text>
</comment>
<gene>
    <name evidence="6" type="ORF">C2845_PM10G19050</name>
</gene>
<dbReference type="AlphaFoldDB" id="A0A3L6PEM5"/>
<dbReference type="InterPro" id="IPR011707">
    <property type="entry name" value="Cu-oxidase-like_N"/>
</dbReference>